<dbReference type="Proteomes" id="UP000323502">
    <property type="component" value="Unassembled WGS sequence"/>
</dbReference>
<sequence>MIARPVLINEGHVRDPANPHTHLNLLGLPAGQEGLRCMAGTLRSLHQNVANSAAAFALSKINPVVGASPDDWTLVAHRAEVILPHWADDRLGDPRSLFEAVDAEHPADGKALLTYVTLTWRPDRLHRQWELGRQIAVEFARDHAVAVLLVQHVPGHAARSNDPHLHLLVAGPRRIEPWAGFGSYVPALMGDRVWNMVHDRFRALLAQGSEQPA</sequence>
<proteinExistence type="predicted"/>
<protein>
    <recommendedName>
        <fullName evidence="5">MobA/MobL protein domain-containing protein</fullName>
    </recommendedName>
</protein>
<evidence type="ECO:0000313" key="4">
    <source>
        <dbReference type="Proteomes" id="UP000436801"/>
    </source>
</evidence>
<name>A0A1G7RSS7_9SPHN</name>
<reference evidence="2 3" key="1">
    <citation type="submission" date="2016-10" db="EMBL/GenBank/DDBJ databases">
        <authorList>
            <person name="Varghese N."/>
            <person name="Submissions S."/>
        </authorList>
    </citation>
    <scope>NUCLEOTIDE SEQUENCE [LARGE SCALE GENOMIC DNA]</scope>
    <source>
        <strain evidence="2 3">S7-754</strain>
    </source>
</reference>
<dbReference type="RefSeq" id="WP_149683563.1">
    <property type="nucleotide sequence ID" value="NZ_FNBI01000014.1"/>
</dbReference>
<dbReference type="Proteomes" id="UP000436801">
    <property type="component" value="Unassembled WGS sequence"/>
</dbReference>
<gene>
    <name evidence="1" type="ORF">GQR91_09165</name>
    <name evidence="2" type="ORF">SAMN05216557_11414</name>
</gene>
<dbReference type="OrthoDB" id="9017325at2"/>
<accession>A0A1G7RSS7</accession>
<evidence type="ECO:0000313" key="3">
    <source>
        <dbReference type="Proteomes" id="UP000323502"/>
    </source>
</evidence>
<reference evidence="1 4" key="2">
    <citation type="submission" date="2019-12" db="EMBL/GenBank/DDBJ databases">
        <authorList>
            <person name="Zheng J."/>
        </authorList>
    </citation>
    <scope>NUCLEOTIDE SEQUENCE [LARGE SCALE GENOMIC DNA]</scope>
    <source>
        <strain evidence="1 4">DSM 27347</strain>
    </source>
</reference>
<evidence type="ECO:0000313" key="2">
    <source>
        <dbReference type="EMBL" id="SDG13897.1"/>
    </source>
</evidence>
<keyword evidence="3" id="KW-1185">Reference proteome</keyword>
<evidence type="ECO:0000313" key="1">
    <source>
        <dbReference type="EMBL" id="MWC43821.1"/>
    </source>
</evidence>
<dbReference type="EMBL" id="FNBI01000014">
    <property type="protein sequence ID" value="SDG13897.1"/>
    <property type="molecule type" value="Genomic_DNA"/>
</dbReference>
<dbReference type="AlphaFoldDB" id="A0A1G7RSS7"/>
<evidence type="ECO:0008006" key="5">
    <source>
        <dbReference type="Google" id="ProtNLM"/>
    </source>
</evidence>
<dbReference type="EMBL" id="WSUT01000005">
    <property type="protein sequence ID" value="MWC43821.1"/>
    <property type="molecule type" value="Genomic_DNA"/>
</dbReference>
<organism evidence="2 3">
    <name type="scientific">Sphingomonas carotinifaciens</name>
    <dbReference type="NCBI Taxonomy" id="1166323"/>
    <lineage>
        <taxon>Bacteria</taxon>
        <taxon>Pseudomonadati</taxon>
        <taxon>Pseudomonadota</taxon>
        <taxon>Alphaproteobacteria</taxon>
        <taxon>Sphingomonadales</taxon>
        <taxon>Sphingomonadaceae</taxon>
        <taxon>Sphingomonas</taxon>
    </lineage>
</organism>